<protein>
    <submittedName>
        <fullName evidence="2">Uncharacterized protein</fullName>
    </submittedName>
</protein>
<proteinExistence type="predicted"/>
<name>A0A7C8VW08_ORBOL</name>
<organism evidence="2 3">
    <name type="scientific">Orbilia oligospora</name>
    <name type="common">Nematode-trapping fungus</name>
    <name type="synonym">Arthrobotrys oligospora</name>
    <dbReference type="NCBI Taxonomy" id="2813651"/>
    <lineage>
        <taxon>Eukaryota</taxon>
        <taxon>Fungi</taxon>
        <taxon>Dikarya</taxon>
        <taxon>Ascomycota</taxon>
        <taxon>Pezizomycotina</taxon>
        <taxon>Orbiliomycetes</taxon>
        <taxon>Orbiliales</taxon>
        <taxon>Orbiliaceae</taxon>
        <taxon>Orbilia</taxon>
    </lineage>
</organism>
<sequence length="131" mass="14280">MVGVALGKSGNPGGVAGELTNKKVVEEKRTNHQCIKNNQEKYEAVLKRGRAQSLEAVMDAGQKRCRGKAGVPLAENRCGDAMGDNRRQNRRPGARAQLKASEVSQISENKVWPMMQACMGPRVICSLTPYI</sequence>
<dbReference type="EMBL" id="JAABOJ010000005">
    <property type="protein sequence ID" value="KAF3286623.1"/>
    <property type="molecule type" value="Genomic_DNA"/>
</dbReference>
<evidence type="ECO:0000313" key="2">
    <source>
        <dbReference type="EMBL" id="KAF3286623.1"/>
    </source>
</evidence>
<evidence type="ECO:0000256" key="1">
    <source>
        <dbReference type="SAM" id="MobiDB-lite"/>
    </source>
</evidence>
<accession>A0A7C8VW08</accession>
<dbReference type="Proteomes" id="UP000474640">
    <property type="component" value="Unassembled WGS sequence"/>
</dbReference>
<gene>
    <name evidence="2" type="ORF">TWF970_008474</name>
</gene>
<dbReference type="OrthoDB" id="10318593at2759"/>
<reference evidence="2 3" key="1">
    <citation type="submission" date="2020-01" db="EMBL/GenBank/DDBJ databases">
        <authorList>
            <person name="Palmer J.M."/>
        </authorList>
    </citation>
    <scope>NUCLEOTIDE SEQUENCE [LARGE SCALE GENOMIC DNA]</scope>
    <source>
        <strain evidence="2 3">TWF970</strain>
    </source>
</reference>
<comment type="caution">
    <text evidence="2">The sequence shown here is derived from an EMBL/GenBank/DDBJ whole genome shotgun (WGS) entry which is preliminary data.</text>
</comment>
<feature type="region of interest" description="Disordered" evidence="1">
    <location>
        <begin position="76"/>
        <end position="103"/>
    </location>
</feature>
<dbReference type="AlphaFoldDB" id="A0A7C8VW08"/>
<evidence type="ECO:0000313" key="3">
    <source>
        <dbReference type="Proteomes" id="UP000474640"/>
    </source>
</evidence>